<keyword evidence="10 19" id="KW-0479">Metal-binding</keyword>
<evidence type="ECO:0000256" key="6">
    <source>
        <dbReference type="ARBA" id="ARBA00022519"/>
    </source>
</evidence>
<dbReference type="Gene3D" id="6.10.280.130">
    <property type="match status" value="1"/>
</dbReference>
<accession>I4Z5K5</accession>
<keyword evidence="5 19" id="KW-1003">Cell membrane</keyword>
<dbReference type="InterPro" id="IPR009056">
    <property type="entry name" value="Cyt_c-like_dom"/>
</dbReference>
<comment type="subunit">
    <text evidence="19">Component of the cbb3-type cytochrome c oxidase.</text>
</comment>
<name>I4Z5K5_9BURK</name>
<dbReference type="InterPro" id="IPR036909">
    <property type="entry name" value="Cyt_c-like_dom_sf"/>
</dbReference>
<evidence type="ECO:0000256" key="3">
    <source>
        <dbReference type="ARBA" id="ARBA00006113"/>
    </source>
</evidence>
<gene>
    <name evidence="24" type="ORF">LepocDRAFT_00002280</name>
</gene>
<evidence type="ECO:0000259" key="23">
    <source>
        <dbReference type="PROSITE" id="PS51007"/>
    </source>
</evidence>
<evidence type="ECO:0000256" key="22">
    <source>
        <dbReference type="SAM" id="Phobius"/>
    </source>
</evidence>
<keyword evidence="18 19" id="KW-0472">Membrane</keyword>
<evidence type="ECO:0000256" key="8">
    <source>
        <dbReference type="ARBA" id="ARBA00022660"/>
    </source>
</evidence>
<dbReference type="AlphaFoldDB" id="I4Z5K5"/>
<dbReference type="NCBIfam" id="TIGR00782">
    <property type="entry name" value="ccoP"/>
    <property type="match status" value="1"/>
</dbReference>
<evidence type="ECO:0000256" key="10">
    <source>
        <dbReference type="ARBA" id="ARBA00022723"/>
    </source>
</evidence>
<dbReference type="Gene3D" id="1.10.760.10">
    <property type="entry name" value="Cytochrome c-like domain"/>
    <property type="match status" value="2"/>
</dbReference>
<keyword evidence="13 19" id="KW-0249">Electron transport</keyword>
<keyword evidence="17 19" id="KW-0406">Ion transport</keyword>
<feature type="binding site" description="axial binding residue" evidence="20">
    <location>
        <position position="186"/>
    </location>
    <ligand>
        <name>heme c</name>
        <dbReference type="ChEBI" id="CHEBI:61717"/>
        <label>2</label>
    </ligand>
    <ligandPart>
        <name>Fe</name>
        <dbReference type="ChEBI" id="CHEBI:18248"/>
    </ligandPart>
</feature>
<evidence type="ECO:0000256" key="5">
    <source>
        <dbReference type="ARBA" id="ARBA00022475"/>
    </source>
</evidence>
<keyword evidence="11" id="KW-0677">Repeat</keyword>
<feature type="binding site" description="axial binding residue" evidence="20">
    <location>
        <position position="147"/>
    </location>
    <ligand>
        <name>heme c</name>
        <dbReference type="ChEBI" id="CHEBI:61717"/>
        <label>1</label>
    </ligand>
    <ligandPart>
        <name>Fe</name>
        <dbReference type="ChEBI" id="CHEBI:18248"/>
    </ligandPart>
</feature>
<evidence type="ECO:0000256" key="18">
    <source>
        <dbReference type="ARBA" id="ARBA00023136"/>
    </source>
</evidence>
<evidence type="ECO:0000256" key="1">
    <source>
        <dbReference type="ARBA" id="ARBA00004533"/>
    </source>
</evidence>
<feature type="binding site" description="covalent" evidence="21">
    <location>
        <position position="143"/>
    </location>
    <ligand>
        <name>heme c</name>
        <dbReference type="ChEBI" id="CHEBI:61717"/>
        <label>1</label>
    </ligand>
</feature>
<keyword evidence="7 19" id="KW-0349">Heme</keyword>
<dbReference type="GeneID" id="92352208"/>
<feature type="transmembrane region" description="Helical" evidence="22">
    <location>
        <begin position="12"/>
        <end position="32"/>
    </location>
</feature>
<dbReference type="PANTHER" id="PTHR33751">
    <property type="entry name" value="CBB3-TYPE CYTOCHROME C OXIDASE SUBUNIT FIXP"/>
    <property type="match status" value="1"/>
</dbReference>
<dbReference type="UniPathway" id="UPA00705"/>
<keyword evidence="25" id="KW-1185">Reference proteome</keyword>
<dbReference type="GO" id="GO:0006119">
    <property type="term" value="P:oxidative phosphorylation"/>
    <property type="evidence" value="ECO:0007669"/>
    <property type="project" value="UniProtKB-UniPathway"/>
</dbReference>
<evidence type="ECO:0000256" key="19">
    <source>
        <dbReference type="PIRNR" id="PIRNR000006"/>
    </source>
</evidence>
<proteinExistence type="inferred from homology"/>
<keyword evidence="8 19" id="KW-0679">Respiratory chain</keyword>
<dbReference type="OrthoDB" id="9811281at2"/>
<evidence type="ECO:0000256" key="7">
    <source>
        <dbReference type="ARBA" id="ARBA00022617"/>
    </source>
</evidence>
<evidence type="ECO:0000256" key="13">
    <source>
        <dbReference type="ARBA" id="ARBA00022982"/>
    </source>
</evidence>
<evidence type="ECO:0000256" key="14">
    <source>
        <dbReference type="ARBA" id="ARBA00022989"/>
    </source>
</evidence>
<keyword evidence="15 19" id="KW-0560">Oxidoreductase</keyword>
<dbReference type="PANTHER" id="PTHR33751:SF1">
    <property type="entry name" value="CBB3-TYPE CYTOCHROME C OXIDASE SUBUNIT FIXP"/>
    <property type="match status" value="1"/>
</dbReference>
<feature type="transmembrane region" description="Helical" evidence="22">
    <location>
        <begin position="62"/>
        <end position="81"/>
    </location>
</feature>
<sequence>MSDFISTGWEMYEVAIAVWAIIYCAGVLYLNFKMKPHTSEDGTTGHVWDETLREFNNPLPRWWVGLYIITIVFGILYWTLYPGLGTYKGLLGWTSKGQLEAEQEKAKVEEAKIYARFASMSAEDMAKDQQAMGIGQRIFLNNCTVCHGSDAKGSKGFPNLTDDDWLYGGSHETIIETITGGRVGVMPPMAAAVGTPEDVKDVANYVLSLSGSPHDDAAAQRGKPKFENAGCTGCHGADAKGTQAMGAPNLTDKIWLHGFGEAAIIERINNGKTNTMPSWSYKFSKDQIRVLAAYIWSLSHKQATADAAKKS</sequence>
<dbReference type="InterPro" id="IPR038414">
    <property type="entry name" value="CcoP_N_sf"/>
</dbReference>
<dbReference type="GO" id="GO:0016491">
    <property type="term" value="F:oxidoreductase activity"/>
    <property type="evidence" value="ECO:0007669"/>
    <property type="project" value="UniProtKB-KW"/>
</dbReference>
<evidence type="ECO:0000313" key="24">
    <source>
        <dbReference type="EMBL" id="EIM31497.1"/>
    </source>
</evidence>
<feature type="domain" description="Cytochrome c" evidence="23">
    <location>
        <begin position="217"/>
        <end position="299"/>
    </location>
</feature>
<dbReference type="PROSITE" id="PS51007">
    <property type="entry name" value="CYTC"/>
    <property type="match status" value="2"/>
</dbReference>
<keyword evidence="16 19" id="KW-0408">Iron</keyword>
<keyword evidence="9 22" id="KW-0812">Transmembrane</keyword>
<dbReference type="GO" id="GO:0005886">
    <property type="term" value="C:plasma membrane"/>
    <property type="evidence" value="ECO:0007669"/>
    <property type="project" value="UniProtKB-SubCell"/>
</dbReference>
<keyword evidence="14 22" id="KW-1133">Transmembrane helix</keyword>
<dbReference type="InterPro" id="IPR004678">
    <property type="entry name" value="Cyt_c_oxidase_cbb3_su3"/>
</dbReference>
<feature type="binding site" description="axial binding residue" evidence="20">
    <location>
        <position position="276"/>
    </location>
    <ligand>
        <name>heme c</name>
        <dbReference type="ChEBI" id="CHEBI:61717"/>
        <label>1</label>
    </ligand>
    <ligandPart>
        <name>Fe</name>
        <dbReference type="ChEBI" id="CHEBI:18248"/>
    </ligandPart>
</feature>
<dbReference type="GO" id="GO:0020037">
    <property type="term" value="F:heme binding"/>
    <property type="evidence" value="ECO:0007669"/>
    <property type="project" value="InterPro"/>
</dbReference>
<evidence type="ECO:0000256" key="2">
    <source>
        <dbReference type="ARBA" id="ARBA00004673"/>
    </source>
</evidence>
<protein>
    <recommendedName>
        <fullName evidence="19">Cbb3-type cytochrome c oxidase subunit</fullName>
    </recommendedName>
</protein>
<dbReference type="GO" id="GO:0009055">
    <property type="term" value="F:electron transfer activity"/>
    <property type="evidence" value="ECO:0007669"/>
    <property type="project" value="InterPro"/>
</dbReference>
<comment type="similarity">
    <text evidence="3 19">Belongs to the CcoP / FixP family.</text>
</comment>
<dbReference type="GO" id="GO:1902600">
    <property type="term" value="P:proton transmembrane transport"/>
    <property type="evidence" value="ECO:0007669"/>
    <property type="project" value="UniProtKB-KW"/>
</dbReference>
<keyword evidence="4 19" id="KW-0813">Transport</keyword>
<evidence type="ECO:0000256" key="17">
    <source>
        <dbReference type="ARBA" id="ARBA00023065"/>
    </source>
</evidence>
<dbReference type="GO" id="GO:0005506">
    <property type="term" value="F:iron ion binding"/>
    <property type="evidence" value="ECO:0007669"/>
    <property type="project" value="InterPro"/>
</dbReference>
<comment type="subcellular location">
    <subcellularLocation>
        <location evidence="1 19">Cell inner membrane</location>
    </subcellularLocation>
</comment>
<dbReference type="Pfam" id="PF13442">
    <property type="entry name" value="Cytochrome_CBB3"/>
    <property type="match status" value="2"/>
</dbReference>
<dbReference type="HOGENOM" id="CLU_047545_2_0_4"/>
<evidence type="ECO:0000256" key="15">
    <source>
        <dbReference type="ARBA" id="ARBA00023002"/>
    </source>
</evidence>
<feature type="domain" description="Cytochrome c" evidence="23">
    <location>
        <begin position="130"/>
        <end position="210"/>
    </location>
</feature>
<evidence type="ECO:0000256" key="12">
    <source>
        <dbReference type="ARBA" id="ARBA00022781"/>
    </source>
</evidence>
<comment type="function">
    <text evidence="19">C-type cytochrome. Part of the cbb3-type cytochrome c oxidase complex.</text>
</comment>
<dbReference type="Proteomes" id="UP000053899">
    <property type="component" value="Unassembled WGS sequence"/>
</dbReference>
<feature type="binding site" description="axial binding residue" evidence="20">
    <location>
        <position position="235"/>
    </location>
    <ligand>
        <name>heme c</name>
        <dbReference type="ChEBI" id="CHEBI:61717"/>
        <label>2</label>
    </ligand>
    <ligandPart>
        <name>Fe</name>
        <dbReference type="ChEBI" id="CHEBI:18248"/>
    </ligandPart>
</feature>
<evidence type="ECO:0000256" key="11">
    <source>
        <dbReference type="ARBA" id="ARBA00022737"/>
    </source>
</evidence>
<evidence type="ECO:0000256" key="16">
    <source>
        <dbReference type="ARBA" id="ARBA00023004"/>
    </source>
</evidence>
<dbReference type="EMBL" id="JH660679">
    <property type="protein sequence ID" value="EIM31497.1"/>
    <property type="molecule type" value="Genomic_DNA"/>
</dbReference>
<dbReference type="InterPro" id="IPR008168">
    <property type="entry name" value="Cyt_C_IC"/>
</dbReference>
<evidence type="ECO:0000256" key="20">
    <source>
        <dbReference type="PIRSR" id="PIRSR000006-1"/>
    </source>
</evidence>
<dbReference type="RefSeq" id="WP_009453411.1">
    <property type="nucleotide sequence ID" value="NZ_JH660679.1"/>
</dbReference>
<dbReference type="PRINTS" id="PR00605">
    <property type="entry name" value="CYTCHROMECIC"/>
</dbReference>
<evidence type="ECO:0000256" key="21">
    <source>
        <dbReference type="PIRSR" id="PIRSR000006-2"/>
    </source>
</evidence>
<dbReference type="PIRSF" id="PIRSF000006">
    <property type="entry name" value="Cbb3-Cox_fixP"/>
    <property type="match status" value="1"/>
</dbReference>
<comment type="cofactor">
    <cofactor evidence="19 21">
        <name>heme c</name>
        <dbReference type="ChEBI" id="CHEBI:61717"/>
    </cofactor>
    <text evidence="19 21">Binds 2 heme C groups per subunit.</text>
</comment>
<dbReference type="Pfam" id="PF14715">
    <property type="entry name" value="FixP_N"/>
    <property type="match status" value="1"/>
</dbReference>
<dbReference type="InterPro" id="IPR050597">
    <property type="entry name" value="Cytochrome_c_Oxidase_Subunit"/>
</dbReference>
<evidence type="ECO:0000313" key="25">
    <source>
        <dbReference type="Proteomes" id="UP000053899"/>
    </source>
</evidence>
<feature type="binding site" description="covalent" evidence="21">
    <location>
        <position position="234"/>
    </location>
    <ligand>
        <name>heme c</name>
        <dbReference type="ChEBI" id="CHEBI:61717"/>
        <label>2</label>
    </ligand>
</feature>
<feature type="binding site" description="covalent" evidence="21">
    <location>
        <position position="146"/>
    </location>
    <ligand>
        <name>heme c</name>
        <dbReference type="ChEBI" id="CHEBI:61717"/>
        <label>1</label>
    </ligand>
</feature>
<comment type="pathway">
    <text evidence="2 19">Energy metabolism; oxidative phosphorylation.</text>
</comment>
<evidence type="ECO:0000256" key="4">
    <source>
        <dbReference type="ARBA" id="ARBA00022448"/>
    </source>
</evidence>
<feature type="binding site" description="covalent" evidence="21">
    <location>
        <position position="231"/>
    </location>
    <ligand>
        <name>heme c</name>
        <dbReference type="ChEBI" id="CHEBI:61717"/>
        <label>2</label>
    </ligand>
</feature>
<dbReference type="SUPFAM" id="SSF46626">
    <property type="entry name" value="Cytochrome c"/>
    <property type="match status" value="2"/>
</dbReference>
<keyword evidence="12 19" id="KW-0375">Hydrogen ion transport</keyword>
<keyword evidence="6 19" id="KW-0997">Cell inner membrane</keyword>
<reference evidence="24 25" key="1">
    <citation type="submission" date="2012-04" db="EMBL/GenBank/DDBJ databases">
        <title>Improved High-Quality Draft sequence of Leptothrix ochracea L12.</title>
        <authorList>
            <consortium name="US DOE Joint Genome Institute"/>
            <person name="Lucas S."/>
            <person name="Han J."/>
            <person name="Lapidus A."/>
            <person name="Cheng J.-F."/>
            <person name="Goodwin L."/>
            <person name="Pitluck S."/>
            <person name="Peters L."/>
            <person name="Zeytun A."/>
            <person name="Detter J.C."/>
            <person name="Han C."/>
            <person name="Tapia R."/>
            <person name="Land M."/>
            <person name="Hauser L."/>
            <person name="Kyrpides N."/>
            <person name="Ivanova N."/>
            <person name="Pagani I."/>
            <person name="Stepanauskas R."/>
            <person name="Masland D."/>
            <person name="Poulton N."/>
            <person name="Emerson D."/>
            <person name="Fleming E."/>
            <person name="Woyke T."/>
        </authorList>
    </citation>
    <scope>NUCLEOTIDE SEQUENCE [LARGE SCALE GENOMIC DNA]</scope>
    <source>
        <strain evidence="24 25">L12</strain>
    </source>
</reference>
<evidence type="ECO:0000256" key="9">
    <source>
        <dbReference type="ARBA" id="ARBA00022692"/>
    </source>
</evidence>
<organism evidence="24 25">
    <name type="scientific">Leptothrix ochracea L12</name>
    <dbReference type="NCBI Taxonomy" id="735332"/>
    <lineage>
        <taxon>Bacteria</taxon>
        <taxon>Pseudomonadati</taxon>
        <taxon>Pseudomonadota</taxon>
        <taxon>Betaproteobacteria</taxon>
        <taxon>Burkholderiales</taxon>
        <taxon>Sphaerotilaceae</taxon>
        <taxon>Leptothrix</taxon>
    </lineage>
</organism>
<dbReference type="InterPro" id="IPR032858">
    <property type="entry name" value="CcoP_N"/>
</dbReference>